<dbReference type="InterPro" id="IPR049978">
    <property type="entry name" value="SCO6880-like"/>
</dbReference>
<dbReference type="NCBIfam" id="NF042935">
    <property type="entry name" value="SCO6880_fam"/>
    <property type="match status" value="1"/>
</dbReference>
<gene>
    <name evidence="2" type="ORF">GCM10022204_27100</name>
</gene>
<accession>A0ABP7DQI8</accession>
<name>A0ABP7DQI8_9ACTN</name>
<sequence>MATAETTRGRVRTYGNWRRPTSPGLLGLGTAGTGALVVGMLITVVLIMAVGIIEAFVFAAVLGVLVLALTIRDVHNRNVFQRIGARLGWWSTRSAGSHLYRSGPLGRSAWGTYQLPGIVAATRLTQHHDGYDRPFAMLYTPKTTSYSVVIGAEPDGAALVDEQQIDTWVADWGHWLRNLGDEPGIEGASVTLETAPDTGLRLRREVELSIDPDANDYSKALLREVIDRYPAGSSVVKAFVALTFSGKGAGGKRRDPDEMARELAARLPGLTGDLQATGAGAASLMSAEELCETVRIAYDPAAAILIDEAHAAGDPVELSWADVGPSAAETTWSGYRHDSGWSRTWAMTSAPRGLVQAGVLARLLAPHRDIARKRVTLLYQPIDPGRAAALVESDQRAAEFQATNRRRAAARDSLAVRAAAATAAEEASGAGLVNFGMLVTATVTDPDKAKDAAAAIDNLAATARIRLRPVYGSQDSAFAAALPLGLNLAKHVNVPDLLREKL</sequence>
<keyword evidence="1" id="KW-0472">Membrane</keyword>
<proteinExistence type="predicted"/>
<protein>
    <recommendedName>
        <fullName evidence="4">Integral membrane protein</fullName>
    </recommendedName>
</protein>
<reference evidence="3" key="1">
    <citation type="journal article" date="2019" name="Int. J. Syst. Evol. Microbiol.">
        <title>The Global Catalogue of Microorganisms (GCM) 10K type strain sequencing project: providing services to taxonomists for standard genome sequencing and annotation.</title>
        <authorList>
            <consortium name="The Broad Institute Genomics Platform"/>
            <consortium name="The Broad Institute Genome Sequencing Center for Infectious Disease"/>
            <person name="Wu L."/>
            <person name="Ma J."/>
        </authorList>
    </citation>
    <scope>NUCLEOTIDE SEQUENCE [LARGE SCALE GENOMIC DNA]</scope>
    <source>
        <strain evidence="3">JCM 16548</strain>
    </source>
</reference>
<evidence type="ECO:0000313" key="2">
    <source>
        <dbReference type="EMBL" id="GAA3707718.1"/>
    </source>
</evidence>
<keyword evidence="3" id="KW-1185">Reference proteome</keyword>
<keyword evidence="1" id="KW-1133">Transmembrane helix</keyword>
<organism evidence="2 3">
    <name type="scientific">Microlunatus aurantiacus</name>
    <dbReference type="NCBI Taxonomy" id="446786"/>
    <lineage>
        <taxon>Bacteria</taxon>
        <taxon>Bacillati</taxon>
        <taxon>Actinomycetota</taxon>
        <taxon>Actinomycetes</taxon>
        <taxon>Propionibacteriales</taxon>
        <taxon>Propionibacteriaceae</taxon>
        <taxon>Microlunatus</taxon>
    </lineage>
</organism>
<dbReference type="Proteomes" id="UP001500051">
    <property type="component" value="Unassembled WGS sequence"/>
</dbReference>
<evidence type="ECO:0008006" key="4">
    <source>
        <dbReference type="Google" id="ProtNLM"/>
    </source>
</evidence>
<keyword evidence="1" id="KW-0812">Transmembrane</keyword>
<feature type="transmembrane region" description="Helical" evidence="1">
    <location>
        <begin position="25"/>
        <end position="49"/>
    </location>
</feature>
<dbReference type="EMBL" id="BAAAYX010000011">
    <property type="protein sequence ID" value="GAA3707718.1"/>
    <property type="molecule type" value="Genomic_DNA"/>
</dbReference>
<evidence type="ECO:0000256" key="1">
    <source>
        <dbReference type="SAM" id="Phobius"/>
    </source>
</evidence>
<evidence type="ECO:0000313" key="3">
    <source>
        <dbReference type="Proteomes" id="UP001500051"/>
    </source>
</evidence>
<comment type="caution">
    <text evidence="2">The sequence shown here is derived from an EMBL/GenBank/DDBJ whole genome shotgun (WGS) entry which is preliminary data.</text>
</comment>
<feature type="transmembrane region" description="Helical" evidence="1">
    <location>
        <begin position="55"/>
        <end position="72"/>
    </location>
</feature>